<comment type="caution">
    <text evidence="1">The sequence shown here is derived from an EMBL/GenBank/DDBJ whole genome shotgun (WGS) entry which is preliminary data.</text>
</comment>
<reference evidence="2" key="1">
    <citation type="journal article" date="2019" name="Int. J. Syst. Evol. Microbiol.">
        <title>The Global Catalogue of Microorganisms (GCM) 10K type strain sequencing project: providing services to taxonomists for standard genome sequencing and annotation.</title>
        <authorList>
            <consortium name="The Broad Institute Genomics Platform"/>
            <consortium name="The Broad Institute Genome Sequencing Center for Infectious Disease"/>
            <person name="Wu L."/>
            <person name="Ma J."/>
        </authorList>
    </citation>
    <scope>NUCLEOTIDE SEQUENCE [LARGE SCALE GENOMIC DNA]</scope>
    <source>
        <strain evidence="2">CGMCC 1.3240</strain>
    </source>
</reference>
<dbReference type="EMBL" id="JBHSOW010000042">
    <property type="protein sequence ID" value="MFC5649839.1"/>
    <property type="molecule type" value="Genomic_DNA"/>
</dbReference>
<evidence type="ECO:0000313" key="1">
    <source>
        <dbReference type="EMBL" id="MFC5649839.1"/>
    </source>
</evidence>
<dbReference type="Gene3D" id="1.50.10.20">
    <property type="match status" value="1"/>
</dbReference>
<keyword evidence="2" id="KW-1185">Reference proteome</keyword>
<dbReference type="InterPro" id="IPR008930">
    <property type="entry name" value="Terpenoid_cyclase/PrenylTrfase"/>
</dbReference>
<evidence type="ECO:0008006" key="3">
    <source>
        <dbReference type="Google" id="ProtNLM"/>
    </source>
</evidence>
<dbReference type="Proteomes" id="UP001596047">
    <property type="component" value="Unassembled WGS sequence"/>
</dbReference>
<evidence type="ECO:0000313" key="2">
    <source>
        <dbReference type="Proteomes" id="UP001596047"/>
    </source>
</evidence>
<name>A0ABW0VYK4_9BACL</name>
<gene>
    <name evidence="1" type="ORF">ACFPYJ_12040</name>
</gene>
<dbReference type="SUPFAM" id="SSF48239">
    <property type="entry name" value="Terpenoid cyclases/Protein prenyltransferases"/>
    <property type="match status" value="1"/>
</dbReference>
<dbReference type="RefSeq" id="WP_379188388.1">
    <property type="nucleotide sequence ID" value="NZ_JBHSOW010000042.1"/>
</dbReference>
<proteinExistence type="predicted"/>
<organism evidence="1 2">
    <name type="scientific">Paenibacillus solisilvae</name>
    <dbReference type="NCBI Taxonomy" id="2486751"/>
    <lineage>
        <taxon>Bacteria</taxon>
        <taxon>Bacillati</taxon>
        <taxon>Bacillota</taxon>
        <taxon>Bacilli</taxon>
        <taxon>Bacillales</taxon>
        <taxon>Paenibacillaceae</taxon>
        <taxon>Paenibacillus</taxon>
    </lineage>
</organism>
<sequence length="298" mass="33566">MNKLTKEQFELAGQFLMNSGRALERALFEYEFGSGSQEAVLEALSAYQNDDGGFGHGLESDLRSPQSSALATTVGLQHLSGIGLDGGHEMVRRAIQYFIQTYDPVIAGWEIIPVTAAEAPRAIWWEYPAFTKEWGNPGAEITGYFHLYSDLVPNKLLDSVTSYAVDYLNTRCALDEMHEMLCFVRLADQLPVDTYNQIAVKLNEFMDNCVVMHAADRQPYGAYPLQIVDSPASRYFAKYSSVIPHDLDMLLTQQGEDGAWPVNWAWGRYDEEWQKAELELKGVMTLQALRTLRAFGRL</sequence>
<accession>A0ABW0VYK4</accession>
<protein>
    <recommendedName>
        <fullName evidence="3">Prenyltransferase</fullName>
    </recommendedName>
</protein>